<keyword evidence="3" id="KW-0408">Iron</keyword>
<proteinExistence type="predicted"/>
<evidence type="ECO:0000256" key="3">
    <source>
        <dbReference type="ARBA" id="ARBA00023004"/>
    </source>
</evidence>
<keyword evidence="2" id="KW-0479">Metal-binding</keyword>
<evidence type="ECO:0000256" key="1">
    <source>
        <dbReference type="ARBA" id="ARBA00022714"/>
    </source>
</evidence>
<dbReference type="InterPro" id="IPR036922">
    <property type="entry name" value="Rieske_2Fe-2S_sf"/>
</dbReference>
<evidence type="ECO:0000313" key="10">
    <source>
        <dbReference type="Proteomes" id="UP000006793"/>
    </source>
</evidence>
<reference evidence="9 10" key="2">
    <citation type="journal article" date="2012" name="Stand. Genomic Sci.">
        <title>Complete genome sequence of the thermophilic sulfate-reducing ocean bacterium Thermodesulfatator indicus type strain (CIR29812(T)).</title>
        <authorList>
            <person name="Anderson I."/>
            <person name="Saunders E."/>
            <person name="Lapidus A."/>
            <person name="Nolan M."/>
            <person name="Lucas S."/>
            <person name="Tice H."/>
            <person name="Del Rio T.G."/>
            <person name="Cheng J.F."/>
            <person name="Han C."/>
            <person name="Tapia R."/>
            <person name="Goodwin L.A."/>
            <person name="Pitluck S."/>
            <person name="Liolios K."/>
            <person name="Mavromatis K."/>
            <person name="Pagani I."/>
            <person name="Ivanova N."/>
            <person name="Mikhailova N."/>
            <person name="Pati A."/>
            <person name="Chen A."/>
            <person name="Palaniappan K."/>
            <person name="Land M."/>
            <person name="Hauser L."/>
            <person name="Jeffries C.D."/>
            <person name="Chang Y.J."/>
            <person name="Brambilla E.M."/>
            <person name="Rohde M."/>
            <person name="Spring S."/>
            <person name="Goker M."/>
            <person name="Detter J.C."/>
            <person name="Woyke T."/>
            <person name="Bristow J."/>
            <person name="Eisen J.A."/>
            <person name="Markowitz V."/>
            <person name="Hugenholtz P."/>
            <person name="Kyrpides N.C."/>
            <person name="Klenk H.P."/>
        </authorList>
    </citation>
    <scope>NUCLEOTIDE SEQUENCE [LARGE SCALE GENOMIC DNA]</scope>
    <source>
        <strain evidence="10">DSM 15286 / JCM 11887 / CIR29812</strain>
    </source>
</reference>
<dbReference type="eggNOG" id="COG0723">
    <property type="taxonomic scope" value="Bacteria"/>
</dbReference>
<evidence type="ECO:0000256" key="2">
    <source>
        <dbReference type="ARBA" id="ARBA00022723"/>
    </source>
</evidence>
<comment type="cofactor">
    <cofactor evidence="6">
        <name>[2Fe-2S] cluster</name>
        <dbReference type="ChEBI" id="CHEBI:190135"/>
    </cofactor>
</comment>
<reference evidence="10" key="1">
    <citation type="submission" date="2011-04" db="EMBL/GenBank/DDBJ databases">
        <title>The complete genome of Thermodesulfatator indicus DSM 15286.</title>
        <authorList>
            <person name="Lucas S."/>
            <person name="Copeland A."/>
            <person name="Lapidus A."/>
            <person name="Bruce D."/>
            <person name="Goodwin L."/>
            <person name="Pitluck S."/>
            <person name="Peters L."/>
            <person name="Kyrpides N."/>
            <person name="Mavromatis K."/>
            <person name="Pagani I."/>
            <person name="Ivanova N."/>
            <person name="Saunders L."/>
            <person name="Detter J.C."/>
            <person name="Tapia R."/>
            <person name="Han C."/>
            <person name="Land M."/>
            <person name="Hauser L."/>
            <person name="Markowitz V."/>
            <person name="Cheng J.-F."/>
            <person name="Hugenholtz P."/>
            <person name="Woyke T."/>
            <person name="Wu D."/>
            <person name="Spring S."/>
            <person name="Schroeder M."/>
            <person name="Brambilla E."/>
            <person name="Klenk H.-P."/>
            <person name="Eisen J.A."/>
        </authorList>
    </citation>
    <scope>NUCLEOTIDE SEQUENCE [LARGE SCALE GENOMIC DNA]</scope>
    <source>
        <strain evidence="10">DSM 15286 / JCM 11887 / CIR29812</strain>
    </source>
</reference>
<name>F8ABU1_THEID</name>
<accession>F8ABU1</accession>
<keyword evidence="7" id="KW-1133">Transmembrane helix</keyword>
<keyword evidence="5" id="KW-1015">Disulfide bond</keyword>
<dbReference type="GO" id="GO:0051537">
    <property type="term" value="F:2 iron, 2 sulfur cluster binding"/>
    <property type="evidence" value="ECO:0007669"/>
    <property type="project" value="UniProtKB-KW"/>
</dbReference>
<dbReference type="AlphaFoldDB" id="F8ABU1"/>
<dbReference type="OrthoDB" id="9767869at2"/>
<dbReference type="CDD" id="cd03467">
    <property type="entry name" value="Rieske"/>
    <property type="match status" value="1"/>
</dbReference>
<organism evidence="9 10">
    <name type="scientific">Thermodesulfatator indicus (strain DSM 15286 / JCM 11887 / CIR29812)</name>
    <dbReference type="NCBI Taxonomy" id="667014"/>
    <lineage>
        <taxon>Bacteria</taxon>
        <taxon>Pseudomonadati</taxon>
        <taxon>Thermodesulfobacteriota</taxon>
        <taxon>Thermodesulfobacteria</taxon>
        <taxon>Thermodesulfobacteriales</taxon>
        <taxon>Thermodesulfatatoraceae</taxon>
        <taxon>Thermodesulfatator</taxon>
    </lineage>
</organism>
<dbReference type="GO" id="GO:0016020">
    <property type="term" value="C:membrane"/>
    <property type="evidence" value="ECO:0007669"/>
    <property type="project" value="InterPro"/>
</dbReference>
<dbReference type="PRINTS" id="PR00162">
    <property type="entry name" value="RIESKE"/>
</dbReference>
<keyword evidence="10" id="KW-1185">Reference proteome</keyword>
<keyword evidence="7" id="KW-0472">Membrane</keyword>
<feature type="domain" description="Rieske" evidence="8">
    <location>
        <begin position="39"/>
        <end position="128"/>
    </location>
</feature>
<evidence type="ECO:0000256" key="6">
    <source>
        <dbReference type="ARBA" id="ARBA00034078"/>
    </source>
</evidence>
<evidence type="ECO:0000256" key="4">
    <source>
        <dbReference type="ARBA" id="ARBA00023014"/>
    </source>
</evidence>
<evidence type="ECO:0000256" key="7">
    <source>
        <dbReference type="SAM" id="Phobius"/>
    </source>
</evidence>
<dbReference type="InterPro" id="IPR017941">
    <property type="entry name" value="Rieske_2Fe-2S"/>
</dbReference>
<dbReference type="KEGG" id="tid:Thein_0668"/>
<evidence type="ECO:0000313" key="9">
    <source>
        <dbReference type="EMBL" id="AEH44548.1"/>
    </source>
</evidence>
<dbReference type="InterPro" id="IPR014349">
    <property type="entry name" value="Rieske_Fe-S_prot"/>
</dbReference>
<evidence type="ECO:0000259" key="8">
    <source>
        <dbReference type="PROSITE" id="PS51296"/>
    </source>
</evidence>
<evidence type="ECO:0000256" key="5">
    <source>
        <dbReference type="ARBA" id="ARBA00023157"/>
    </source>
</evidence>
<dbReference type="Gene3D" id="2.102.10.10">
    <property type="entry name" value="Rieske [2Fe-2S] iron-sulphur domain"/>
    <property type="match status" value="1"/>
</dbReference>
<keyword evidence="7" id="KW-0812">Transmembrane</keyword>
<protein>
    <submittedName>
        <fullName evidence="9">Rieske (2Fe-2S) iron-sulfur domain protein</fullName>
    </submittedName>
</protein>
<gene>
    <name evidence="9" type="ordered locus">Thein_0668</name>
</gene>
<dbReference type="HOGENOM" id="CLU_055690_1_1_0"/>
<dbReference type="SUPFAM" id="SSF50022">
    <property type="entry name" value="ISP domain"/>
    <property type="match status" value="1"/>
</dbReference>
<dbReference type="Proteomes" id="UP000006793">
    <property type="component" value="Chromosome"/>
</dbReference>
<dbReference type="EMBL" id="CP002683">
    <property type="protein sequence ID" value="AEH44548.1"/>
    <property type="molecule type" value="Genomic_DNA"/>
</dbReference>
<keyword evidence="4" id="KW-0411">Iron-sulfur</keyword>
<dbReference type="InterPro" id="IPR005805">
    <property type="entry name" value="Rieske_Fe-S_prot_C"/>
</dbReference>
<dbReference type="STRING" id="667014.Thein_0668"/>
<feature type="transmembrane region" description="Helical" evidence="7">
    <location>
        <begin position="12"/>
        <end position="33"/>
    </location>
</feature>
<dbReference type="PROSITE" id="PS51296">
    <property type="entry name" value="RIESKE"/>
    <property type="match status" value="1"/>
</dbReference>
<keyword evidence="1" id="KW-0001">2Fe-2S</keyword>
<dbReference type="PaxDb" id="667014-Thein_0668"/>
<dbReference type="GO" id="GO:0046872">
    <property type="term" value="F:metal ion binding"/>
    <property type="evidence" value="ECO:0007669"/>
    <property type="project" value="UniProtKB-KW"/>
</dbReference>
<dbReference type="RefSeq" id="WP_013907293.1">
    <property type="nucleotide sequence ID" value="NC_015681.1"/>
</dbReference>
<dbReference type="PANTHER" id="PTHR10134">
    <property type="entry name" value="CYTOCHROME B-C1 COMPLEX SUBUNIT RIESKE, MITOCHONDRIAL"/>
    <property type="match status" value="1"/>
</dbReference>
<dbReference type="InParanoid" id="F8ABU1"/>
<dbReference type="Pfam" id="PF00355">
    <property type="entry name" value="Rieske"/>
    <property type="match status" value="1"/>
</dbReference>
<sequence length="132" mass="14902">MKQSSRRDFLSIGAKLFLGGLAVTGLYMAVHIFPRPPKKVLVKGEELKNKNLYVAKDFFLVKQQDSWLALWRRCPHLGCQVNYDPRQEIFICPCHQSRFTKSGQYIAGPAKKDLEVLAVSQKQGGLIVELPG</sequence>